<dbReference type="InterPro" id="IPR036942">
    <property type="entry name" value="Beta-barrel_TonB_sf"/>
</dbReference>
<dbReference type="NCBIfam" id="TIGR04057">
    <property type="entry name" value="SusC_RagA_signa"/>
    <property type="match status" value="1"/>
</dbReference>
<gene>
    <name evidence="13" type="ORF">EZ444_00175</name>
</gene>
<feature type="domain" description="TonB-dependent receptor plug" evidence="12">
    <location>
        <begin position="136"/>
        <end position="262"/>
    </location>
</feature>
<feature type="chain" id="PRO_5020216082" evidence="10">
    <location>
        <begin position="30"/>
        <end position="1025"/>
    </location>
</feature>
<dbReference type="Pfam" id="PF07715">
    <property type="entry name" value="Plug"/>
    <property type="match status" value="1"/>
</dbReference>
<comment type="caution">
    <text evidence="13">The sequence shown here is derived from an EMBL/GenBank/DDBJ whole genome shotgun (WGS) entry which is preliminary data.</text>
</comment>
<dbReference type="Pfam" id="PF00593">
    <property type="entry name" value="TonB_dep_Rec_b-barrel"/>
    <property type="match status" value="1"/>
</dbReference>
<evidence type="ECO:0000256" key="6">
    <source>
        <dbReference type="ARBA" id="ARBA00023136"/>
    </source>
</evidence>
<keyword evidence="6 8" id="KW-0472">Membrane</keyword>
<dbReference type="OrthoDB" id="9768177at2"/>
<sequence>MQKQHKKWVLPKCYRHLLFLLFFSTTLYAQNNGNITVIIQDTKGEALSGASVNVANASKGFSQTSSSNNEGLTVFKDLLTDSSYCITVSYIGMELQKQCGYQVKAGQKVTVIIKMKESLSTQMNEVVVVGYGTRKKSDVTGAIGSVAEKDFNRGVVTSPESLFQGKIAGVNVTGNTGEPGGNQTVVIRGPGSLRSGNGPLMVVDGVPLDNSTVSTSTPNVGFGASASLNPLNFINPADIESIDVLKDASATAIYGSRAANGVIIITTKKGSAKNGGLTYSNYFGTSSIAKKLDLFTAAEFIAFQEKQGRSQYIFDRNIATDWQDQIFRQAFTQNHNLALNGGTDKSSYYMSLSAMDQEGIIKTNELKRYTARFKIDQLLLKDRLKVTTNITYAHINNTASPRSDKPGANSGSLLPDAFGANPTYPVRNADGILFVFPQGRNPLADLELFDSFSRTDRVLGNIEGKLKLFKGLEYRINYAIDRSIGNGDTQIKRSSLPNMEFPEGRAIFLKNESTSHLIEHYLNYVLTLKKHNIEFLAGQSYQYFFQRAASSSINNFSTDAIDAIYNPGIGTSLTINQNMPTGTANINELQSYFGRVNYSFNDKYLLTATIRKDGSSKFGKNNRYGIFPSVSGAWKLNQEDFISKLNIFSELKLRAGWGQTGNQEIPNKITLPLLSSGIGLTQGYPLSDAAVNTGYIYNRTANPNLKWETTTQTNVGLDFGLFQGALTGTADYFNKNTSDMLLQLTVADPISPTTTKWGNVPMNVINKGLELSLNYASSKAHKLNFSVGGNATFLKNTVKNAPFSFLSTGALSGPGTNNVNVSVIKNGEPLSSFFLQEHIGFDANGNNVFRDINRDKVSNANDRIIAASPIPTFLYGLNATVSYDRFDLALNFNGVSGNKVYNNTANAYFNFPQLASGQNIVNNGVNDQESRSNSATPSTRYLEDGSFLRLNNATLRYNLNLNKIDWLKTLSVYVTGQNLFTITNYSGMDPEVNVPSEVGGIISYGIDTTNYPRARTFLLGLNLSF</sequence>
<keyword evidence="5 9" id="KW-0798">TonB box</keyword>
<dbReference type="Gene3D" id="2.40.170.20">
    <property type="entry name" value="TonB-dependent receptor, beta-barrel domain"/>
    <property type="match status" value="1"/>
</dbReference>
<reference evidence="13 14" key="1">
    <citation type="submission" date="2019-02" db="EMBL/GenBank/DDBJ databases">
        <title>Pedobacter sp. RP-3-8 sp. nov., isolated from Arctic soil.</title>
        <authorList>
            <person name="Dahal R.H."/>
        </authorList>
    </citation>
    <scope>NUCLEOTIDE SEQUENCE [LARGE SCALE GENOMIC DNA]</scope>
    <source>
        <strain evidence="13 14">RP-3-8</strain>
    </source>
</reference>
<proteinExistence type="inferred from homology"/>
<name>A0A4R0NHA4_9SPHI</name>
<dbReference type="InterPro" id="IPR039426">
    <property type="entry name" value="TonB-dep_rcpt-like"/>
</dbReference>
<evidence type="ECO:0000256" key="9">
    <source>
        <dbReference type="RuleBase" id="RU003357"/>
    </source>
</evidence>
<dbReference type="RefSeq" id="WP_131606050.1">
    <property type="nucleotide sequence ID" value="NZ_SJSM01000001.1"/>
</dbReference>
<dbReference type="InterPro" id="IPR012910">
    <property type="entry name" value="Plug_dom"/>
</dbReference>
<dbReference type="Proteomes" id="UP000291117">
    <property type="component" value="Unassembled WGS sequence"/>
</dbReference>
<evidence type="ECO:0000256" key="5">
    <source>
        <dbReference type="ARBA" id="ARBA00023077"/>
    </source>
</evidence>
<keyword evidence="14" id="KW-1185">Reference proteome</keyword>
<dbReference type="Gene3D" id="2.60.40.1120">
    <property type="entry name" value="Carboxypeptidase-like, regulatory domain"/>
    <property type="match status" value="1"/>
</dbReference>
<evidence type="ECO:0000259" key="11">
    <source>
        <dbReference type="Pfam" id="PF00593"/>
    </source>
</evidence>
<dbReference type="Pfam" id="PF13620">
    <property type="entry name" value="CarboxypepD_reg"/>
    <property type="match status" value="1"/>
</dbReference>
<dbReference type="InterPro" id="IPR037066">
    <property type="entry name" value="Plug_dom_sf"/>
</dbReference>
<dbReference type="InterPro" id="IPR023997">
    <property type="entry name" value="TonB-dep_OMP_SusC/RagA_CS"/>
</dbReference>
<dbReference type="NCBIfam" id="TIGR04056">
    <property type="entry name" value="OMP_RagA_SusC"/>
    <property type="match status" value="1"/>
</dbReference>
<evidence type="ECO:0000256" key="10">
    <source>
        <dbReference type="SAM" id="SignalP"/>
    </source>
</evidence>
<feature type="domain" description="TonB-dependent receptor-like beta-barrel" evidence="11">
    <location>
        <begin position="439"/>
        <end position="979"/>
    </location>
</feature>
<accession>A0A4R0NHA4</accession>
<comment type="subcellular location">
    <subcellularLocation>
        <location evidence="1 8">Cell outer membrane</location>
        <topology evidence="1 8">Multi-pass membrane protein</topology>
    </subcellularLocation>
</comment>
<dbReference type="InterPro" id="IPR000531">
    <property type="entry name" value="Beta-barrel_TonB"/>
</dbReference>
<dbReference type="Gene3D" id="2.170.130.10">
    <property type="entry name" value="TonB-dependent receptor, plug domain"/>
    <property type="match status" value="1"/>
</dbReference>
<organism evidence="13 14">
    <name type="scientific">Pedobacter hiemivivus</name>
    <dbReference type="NCBI Taxonomy" id="2530454"/>
    <lineage>
        <taxon>Bacteria</taxon>
        <taxon>Pseudomonadati</taxon>
        <taxon>Bacteroidota</taxon>
        <taxon>Sphingobacteriia</taxon>
        <taxon>Sphingobacteriales</taxon>
        <taxon>Sphingobacteriaceae</taxon>
        <taxon>Pedobacter</taxon>
    </lineage>
</organism>
<evidence type="ECO:0000256" key="1">
    <source>
        <dbReference type="ARBA" id="ARBA00004571"/>
    </source>
</evidence>
<evidence type="ECO:0000313" key="13">
    <source>
        <dbReference type="EMBL" id="TCC99137.1"/>
    </source>
</evidence>
<evidence type="ECO:0000259" key="12">
    <source>
        <dbReference type="Pfam" id="PF07715"/>
    </source>
</evidence>
<evidence type="ECO:0000256" key="2">
    <source>
        <dbReference type="ARBA" id="ARBA00022448"/>
    </source>
</evidence>
<dbReference type="InterPro" id="IPR008969">
    <property type="entry name" value="CarboxyPept-like_regulatory"/>
</dbReference>
<keyword evidence="2 8" id="KW-0813">Transport</keyword>
<dbReference type="PROSITE" id="PS52016">
    <property type="entry name" value="TONB_DEPENDENT_REC_3"/>
    <property type="match status" value="1"/>
</dbReference>
<keyword evidence="4 8" id="KW-0812">Transmembrane</keyword>
<evidence type="ECO:0000256" key="4">
    <source>
        <dbReference type="ARBA" id="ARBA00022692"/>
    </source>
</evidence>
<keyword evidence="10" id="KW-0732">Signal</keyword>
<dbReference type="SUPFAM" id="SSF49464">
    <property type="entry name" value="Carboxypeptidase regulatory domain-like"/>
    <property type="match status" value="1"/>
</dbReference>
<evidence type="ECO:0000256" key="7">
    <source>
        <dbReference type="ARBA" id="ARBA00023237"/>
    </source>
</evidence>
<keyword evidence="7 8" id="KW-0998">Cell outer membrane</keyword>
<dbReference type="InterPro" id="IPR023996">
    <property type="entry name" value="TonB-dep_OMP_SusC/RagA"/>
</dbReference>
<dbReference type="SUPFAM" id="SSF56935">
    <property type="entry name" value="Porins"/>
    <property type="match status" value="1"/>
</dbReference>
<evidence type="ECO:0000256" key="3">
    <source>
        <dbReference type="ARBA" id="ARBA00022452"/>
    </source>
</evidence>
<protein>
    <submittedName>
        <fullName evidence="13">SusC/RagA family TonB-linked outer membrane protein</fullName>
    </submittedName>
</protein>
<dbReference type="AlphaFoldDB" id="A0A4R0NHA4"/>
<feature type="signal peptide" evidence="10">
    <location>
        <begin position="1"/>
        <end position="29"/>
    </location>
</feature>
<dbReference type="GO" id="GO:0009279">
    <property type="term" value="C:cell outer membrane"/>
    <property type="evidence" value="ECO:0007669"/>
    <property type="project" value="UniProtKB-SubCell"/>
</dbReference>
<comment type="similarity">
    <text evidence="8 9">Belongs to the TonB-dependent receptor family.</text>
</comment>
<evidence type="ECO:0000313" key="14">
    <source>
        <dbReference type="Proteomes" id="UP000291117"/>
    </source>
</evidence>
<dbReference type="EMBL" id="SJSM01000001">
    <property type="protein sequence ID" value="TCC99137.1"/>
    <property type="molecule type" value="Genomic_DNA"/>
</dbReference>
<evidence type="ECO:0000256" key="8">
    <source>
        <dbReference type="PROSITE-ProRule" id="PRU01360"/>
    </source>
</evidence>
<keyword evidence="3 8" id="KW-1134">Transmembrane beta strand</keyword>